<reference evidence="2" key="1">
    <citation type="submission" date="2014-12" db="EMBL/GenBank/DDBJ databases">
        <title>Parallel Evolution in Life History Adaptation Evident in the Tissue-Specific Poeciliopsis prolifica transcriptome.</title>
        <authorList>
            <person name="Jue N.K."/>
            <person name="Foley R.J."/>
            <person name="Obergfell C."/>
            <person name="Reznick D.N."/>
            <person name="O'Neill R.J."/>
            <person name="O'Neill M.J."/>
        </authorList>
    </citation>
    <scope>NUCLEOTIDE SEQUENCE</scope>
</reference>
<sequence>ARLRIRRERRVLTGDAHLGRLSRKAEMGAERRRGPDTKTRQGACAWILWQHVNALAARGGVRENPSATAGTPSCSCKPAARTRTSTVSHERGELRGIPWTPRKHGPGSAQAPARPWDFTPDDPLPVRPPWRNDPPRRPGSGERSGGRVVLTGPVGLEVRRLPVPRNGAPGSVLVLLHLLPHFQTGPVTSGGSRLRLPDARGRCAPRGGSTRPPIRQDLPASRGLAPGWNPPTGPAGLGSAQSSGLTVFPEVPCCQVTLSPSAAPTGLPLHTAPQQEPNSGDGFRGGVRRTGASPGPECPGKPLSAVPLRWIHFYKHPVCSPSEQIRSMED</sequence>
<gene>
    <name evidence="2" type="primary">PPUP9014</name>
</gene>
<feature type="region of interest" description="Disordered" evidence="1">
    <location>
        <begin position="265"/>
        <end position="300"/>
    </location>
</feature>
<organism evidence="2">
    <name type="scientific">Poeciliopsis prolifica</name>
    <name type="common">blackstripe livebearer</name>
    <dbReference type="NCBI Taxonomy" id="188132"/>
    <lineage>
        <taxon>Eukaryota</taxon>
        <taxon>Metazoa</taxon>
        <taxon>Chordata</taxon>
        <taxon>Craniata</taxon>
        <taxon>Vertebrata</taxon>
        <taxon>Euteleostomi</taxon>
        <taxon>Actinopterygii</taxon>
        <taxon>Neopterygii</taxon>
        <taxon>Teleostei</taxon>
        <taxon>Neoteleostei</taxon>
        <taxon>Acanthomorphata</taxon>
        <taxon>Ovalentaria</taxon>
        <taxon>Atherinomorphae</taxon>
        <taxon>Cyprinodontiformes</taxon>
        <taxon>Poeciliidae</taxon>
        <taxon>Poeciliinae</taxon>
        <taxon>Poeciliopsis</taxon>
    </lineage>
</organism>
<evidence type="ECO:0000313" key="2">
    <source>
        <dbReference type="EMBL" id="JAO05353.1"/>
    </source>
</evidence>
<dbReference type="EMBL" id="GBYX01476324">
    <property type="protein sequence ID" value="JAO05353.1"/>
    <property type="molecule type" value="Transcribed_RNA"/>
</dbReference>
<feature type="non-terminal residue" evidence="2">
    <location>
        <position position="1"/>
    </location>
</feature>
<feature type="compositionally biased region" description="Polar residues" evidence="1">
    <location>
        <begin position="65"/>
        <end position="74"/>
    </location>
</feature>
<evidence type="ECO:0000256" key="1">
    <source>
        <dbReference type="SAM" id="MobiDB-lite"/>
    </source>
</evidence>
<protein>
    <submittedName>
        <fullName evidence="2">PPUP9014</fullName>
    </submittedName>
</protein>
<proteinExistence type="predicted"/>
<name>A0A0S7ET21_9TELE</name>
<feature type="region of interest" description="Disordered" evidence="1">
    <location>
        <begin position="62"/>
        <end position="148"/>
    </location>
</feature>
<feature type="compositionally biased region" description="Pro residues" evidence="1">
    <location>
        <begin position="122"/>
        <end position="132"/>
    </location>
</feature>
<feature type="region of interest" description="Disordered" evidence="1">
    <location>
        <begin position="186"/>
        <end position="241"/>
    </location>
</feature>
<accession>A0A0S7ET21</accession>
<dbReference type="AlphaFoldDB" id="A0A0S7ET21"/>